<accession>A0A7S0IPM1</accession>
<evidence type="ECO:0000256" key="6">
    <source>
        <dbReference type="ARBA" id="ARBA00023136"/>
    </source>
</evidence>
<dbReference type="InterPro" id="IPR029008">
    <property type="entry name" value="EMC6-like"/>
</dbReference>
<evidence type="ECO:0000256" key="1">
    <source>
        <dbReference type="ARBA" id="ARBA00004477"/>
    </source>
</evidence>
<dbReference type="PANTHER" id="PTHR12906:SF0">
    <property type="entry name" value="GEL COMPLEX SUBUNIT OPTI"/>
    <property type="match status" value="1"/>
</dbReference>
<dbReference type="GO" id="GO:0097250">
    <property type="term" value="P:mitochondrial respirasome assembly"/>
    <property type="evidence" value="ECO:0007669"/>
    <property type="project" value="InterPro"/>
</dbReference>
<evidence type="ECO:0000256" key="3">
    <source>
        <dbReference type="ARBA" id="ARBA00022692"/>
    </source>
</evidence>
<keyword evidence="4" id="KW-0256">Endoplasmic reticulum</keyword>
<organism evidence="8">
    <name type="scientific">Calcidiscus leptoporus</name>
    <dbReference type="NCBI Taxonomy" id="127549"/>
    <lineage>
        <taxon>Eukaryota</taxon>
        <taxon>Haptista</taxon>
        <taxon>Haptophyta</taxon>
        <taxon>Prymnesiophyceae</taxon>
        <taxon>Coccolithales</taxon>
        <taxon>Calcidiscaceae</taxon>
        <taxon>Calcidiscus</taxon>
    </lineage>
</organism>
<dbReference type="InterPro" id="IPR010742">
    <property type="entry name" value="RCAF1"/>
</dbReference>
<feature type="transmembrane region" description="Helical" evidence="7">
    <location>
        <begin position="50"/>
        <end position="70"/>
    </location>
</feature>
<evidence type="ECO:0000256" key="2">
    <source>
        <dbReference type="ARBA" id="ARBA00009436"/>
    </source>
</evidence>
<dbReference type="Pfam" id="PF07019">
    <property type="entry name" value="EMC6"/>
    <property type="match status" value="1"/>
</dbReference>
<dbReference type="AlphaFoldDB" id="A0A7S0IPM1"/>
<feature type="transmembrane region" description="Helical" evidence="7">
    <location>
        <begin position="21"/>
        <end position="44"/>
    </location>
</feature>
<comment type="similarity">
    <text evidence="2">Belongs to the EMC6 family.</text>
</comment>
<evidence type="ECO:0008006" key="9">
    <source>
        <dbReference type="Google" id="ProtNLM"/>
    </source>
</evidence>
<reference evidence="8" key="1">
    <citation type="submission" date="2021-01" db="EMBL/GenBank/DDBJ databases">
        <authorList>
            <person name="Corre E."/>
            <person name="Pelletier E."/>
            <person name="Niang G."/>
            <person name="Scheremetjew M."/>
            <person name="Finn R."/>
            <person name="Kale V."/>
            <person name="Holt S."/>
            <person name="Cochrane G."/>
            <person name="Meng A."/>
            <person name="Brown T."/>
            <person name="Cohen L."/>
        </authorList>
    </citation>
    <scope>NUCLEOTIDE SEQUENCE</scope>
    <source>
        <strain evidence="8">RCC1130</strain>
    </source>
</reference>
<dbReference type="GO" id="GO:0005789">
    <property type="term" value="C:endoplasmic reticulum membrane"/>
    <property type="evidence" value="ECO:0007669"/>
    <property type="project" value="UniProtKB-SubCell"/>
</dbReference>
<feature type="transmembrane region" description="Helical" evidence="7">
    <location>
        <begin position="82"/>
        <end position="101"/>
    </location>
</feature>
<comment type="subcellular location">
    <subcellularLocation>
        <location evidence="1">Endoplasmic reticulum membrane</location>
        <topology evidence="1">Multi-pass membrane protein</topology>
    </subcellularLocation>
</comment>
<evidence type="ECO:0000313" key="8">
    <source>
        <dbReference type="EMBL" id="CAD8527958.1"/>
    </source>
</evidence>
<keyword evidence="5 7" id="KW-1133">Transmembrane helix</keyword>
<keyword evidence="3 7" id="KW-0812">Transmembrane</keyword>
<dbReference type="EMBL" id="HBER01006428">
    <property type="protein sequence ID" value="CAD8527958.1"/>
    <property type="molecule type" value="Transcribed_RNA"/>
</dbReference>
<evidence type="ECO:0000256" key="5">
    <source>
        <dbReference type="ARBA" id="ARBA00022989"/>
    </source>
</evidence>
<evidence type="ECO:0000256" key="7">
    <source>
        <dbReference type="SAM" id="Phobius"/>
    </source>
</evidence>
<evidence type="ECO:0000256" key="4">
    <source>
        <dbReference type="ARBA" id="ARBA00022824"/>
    </source>
</evidence>
<keyword evidence="6 7" id="KW-0472">Membrane</keyword>
<sequence length="104" mass="11871">MAPSLLLKLIRRNTLLKEEQLAVCYWTKQVLGLACGVAFAFWRMRGFSAIATYSVFSLSFTWYICQKLIGEEFDEQTGIQEGFLPSLGLFLLTWIVTHTMLQAV</sequence>
<protein>
    <recommendedName>
        <fullName evidence="9">Rab5-interacting protein</fullName>
    </recommendedName>
</protein>
<proteinExistence type="inferred from homology"/>
<gene>
    <name evidence="8" type="ORF">CLEP1334_LOCUS3179</name>
</gene>
<name>A0A7S0IPM1_9EUKA</name>
<dbReference type="GO" id="GO:0005739">
    <property type="term" value="C:mitochondrion"/>
    <property type="evidence" value="ECO:0007669"/>
    <property type="project" value="GOC"/>
</dbReference>
<dbReference type="PANTHER" id="PTHR12906">
    <property type="entry name" value="PROTEIN C20ORF24 RAB5-INTERACTING PROTEIN"/>
    <property type="match status" value="1"/>
</dbReference>